<sequence>MQQVPGGGRLVGSSKGKQPLDAIGEDMDSEFDHLTAALRQMHDNVANEAIPDDFLDLLDRIDAKMSASRKFQ</sequence>
<protein>
    <recommendedName>
        <fullName evidence="2">Anti-sigma factor NepR domain-containing protein</fullName>
    </recommendedName>
</protein>
<dbReference type="EMBL" id="JACIEA010000001">
    <property type="protein sequence ID" value="MBB3942117.1"/>
    <property type="molecule type" value="Genomic_DNA"/>
</dbReference>
<dbReference type="Pfam" id="PF18557">
    <property type="entry name" value="NepR"/>
    <property type="match status" value="1"/>
</dbReference>
<dbReference type="InterPro" id="IPR041649">
    <property type="entry name" value="NepR"/>
</dbReference>
<evidence type="ECO:0000256" key="1">
    <source>
        <dbReference type="SAM" id="MobiDB-lite"/>
    </source>
</evidence>
<dbReference type="Proteomes" id="UP000581447">
    <property type="component" value="Unassembled WGS sequence"/>
</dbReference>
<feature type="region of interest" description="Disordered" evidence="1">
    <location>
        <begin position="1"/>
        <end position="23"/>
    </location>
</feature>
<evidence type="ECO:0000259" key="2">
    <source>
        <dbReference type="Pfam" id="PF18557"/>
    </source>
</evidence>
<evidence type="ECO:0000313" key="4">
    <source>
        <dbReference type="Proteomes" id="UP000581447"/>
    </source>
</evidence>
<accession>A0A840AYM2</accession>
<gene>
    <name evidence="3" type="ORF">GGR91_000339</name>
</gene>
<evidence type="ECO:0000313" key="3">
    <source>
        <dbReference type="EMBL" id="MBB3942117.1"/>
    </source>
</evidence>
<dbReference type="RefSeq" id="WP_221204196.1">
    <property type="nucleotide sequence ID" value="NZ_BAABBG010000001.1"/>
</dbReference>
<feature type="domain" description="Anti-sigma factor NepR" evidence="2">
    <location>
        <begin position="36"/>
        <end position="64"/>
    </location>
</feature>
<proteinExistence type="predicted"/>
<reference evidence="3 4" key="1">
    <citation type="submission" date="2020-08" db="EMBL/GenBank/DDBJ databases">
        <title>Genomic Encyclopedia of Type Strains, Phase IV (KMG-IV): sequencing the most valuable type-strain genomes for metagenomic binning, comparative biology and taxonomic classification.</title>
        <authorList>
            <person name="Goeker M."/>
        </authorList>
    </citation>
    <scope>NUCLEOTIDE SEQUENCE [LARGE SCALE GENOMIC DNA]</scope>
    <source>
        <strain evidence="3 4">DSM 29050</strain>
    </source>
</reference>
<keyword evidence="4" id="KW-1185">Reference proteome</keyword>
<feature type="compositionally biased region" description="Gly residues" evidence="1">
    <location>
        <begin position="1"/>
        <end position="10"/>
    </location>
</feature>
<dbReference type="AlphaFoldDB" id="A0A840AYM2"/>
<organism evidence="3 4">
    <name type="scientific">Sphingorhabdus rigui</name>
    <dbReference type="NCBI Taxonomy" id="1282858"/>
    <lineage>
        <taxon>Bacteria</taxon>
        <taxon>Pseudomonadati</taxon>
        <taxon>Pseudomonadota</taxon>
        <taxon>Alphaproteobacteria</taxon>
        <taxon>Sphingomonadales</taxon>
        <taxon>Sphingomonadaceae</taxon>
        <taxon>Sphingorhabdus</taxon>
    </lineage>
</organism>
<comment type="caution">
    <text evidence="3">The sequence shown here is derived from an EMBL/GenBank/DDBJ whole genome shotgun (WGS) entry which is preliminary data.</text>
</comment>
<name>A0A840AYM2_9SPHN</name>